<evidence type="ECO:0000313" key="5">
    <source>
        <dbReference type="Proteomes" id="UP001345691"/>
    </source>
</evidence>
<name>A0ABR0IZN2_9EURO</name>
<dbReference type="PANTHER" id="PTHR24321:SF8">
    <property type="entry name" value="ESTRADIOL 17-BETA-DEHYDROGENASE 8-RELATED"/>
    <property type="match status" value="1"/>
</dbReference>
<keyword evidence="2" id="KW-0521">NADP</keyword>
<dbReference type="PANTHER" id="PTHR24321">
    <property type="entry name" value="DEHYDROGENASES, SHORT CHAIN"/>
    <property type="match status" value="1"/>
</dbReference>
<keyword evidence="5" id="KW-1185">Reference proteome</keyword>
<gene>
    <name evidence="4" type="ORF">LTR69_009725</name>
</gene>
<evidence type="ECO:0000256" key="3">
    <source>
        <dbReference type="ARBA" id="ARBA00023002"/>
    </source>
</evidence>
<dbReference type="SUPFAM" id="SSF51735">
    <property type="entry name" value="NAD(P)-binding Rossmann-fold domains"/>
    <property type="match status" value="1"/>
</dbReference>
<dbReference type="InterPro" id="IPR036291">
    <property type="entry name" value="NAD(P)-bd_dom_sf"/>
</dbReference>
<dbReference type="CDD" id="cd05233">
    <property type="entry name" value="SDR_c"/>
    <property type="match status" value="1"/>
</dbReference>
<dbReference type="PRINTS" id="PR00081">
    <property type="entry name" value="GDHRDH"/>
</dbReference>
<evidence type="ECO:0000256" key="2">
    <source>
        <dbReference type="ARBA" id="ARBA00022857"/>
    </source>
</evidence>
<organism evidence="4 5">
    <name type="scientific">Exophiala sideris</name>
    <dbReference type="NCBI Taxonomy" id="1016849"/>
    <lineage>
        <taxon>Eukaryota</taxon>
        <taxon>Fungi</taxon>
        <taxon>Dikarya</taxon>
        <taxon>Ascomycota</taxon>
        <taxon>Pezizomycotina</taxon>
        <taxon>Eurotiomycetes</taxon>
        <taxon>Chaetothyriomycetidae</taxon>
        <taxon>Chaetothyriales</taxon>
        <taxon>Herpotrichiellaceae</taxon>
        <taxon>Exophiala</taxon>
    </lineage>
</organism>
<dbReference type="Pfam" id="PF13561">
    <property type="entry name" value="adh_short_C2"/>
    <property type="match status" value="1"/>
</dbReference>
<dbReference type="Proteomes" id="UP001345691">
    <property type="component" value="Unassembled WGS sequence"/>
</dbReference>
<dbReference type="EMBL" id="JAVRRF010000028">
    <property type="protein sequence ID" value="KAK5052899.1"/>
    <property type="molecule type" value="Genomic_DNA"/>
</dbReference>
<reference evidence="4 5" key="1">
    <citation type="submission" date="2023-08" db="EMBL/GenBank/DDBJ databases">
        <title>Black Yeasts Isolated from many extreme environments.</title>
        <authorList>
            <person name="Coleine C."/>
            <person name="Stajich J.E."/>
            <person name="Selbmann L."/>
        </authorList>
    </citation>
    <scope>NUCLEOTIDE SEQUENCE [LARGE SCALE GENOMIC DNA]</scope>
    <source>
        <strain evidence="4 5">CCFEE 6328</strain>
    </source>
</reference>
<accession>A0ABR0IZN2</accession>
<comment type="caution">
    <text evidence="4">The sequence shown here is derived from an EMBL/GenBank/DDBJ whole genome shotgun (WGS) entry which is preliminary data.</text>
</comment>
<protein>
    <submittedName>
        <fullName evidence="4">Uncharacterized protein</fullName>
    </submittedName>
</protein>
<dbReference type="InterPro" id="IPR002347">
    <property type="entry name" value="SDR_fam"/>
</dbReference>
<keyword evidence="3" id="KW-0560">Oxidoreductase</keyword>
<evidence type="ECO:0000313" key="4">
    <source>
        <dbReference type="EMBL" id="KAK5052899.1"/>
    </source>
</evidence>
<evidence type="ECO:0000256" key="1">
    <source>
        <dbReference type="ARBA" id="ARBA00006484"/>
    </source>
</evidence>
<sequence length="261" mass="27570">MDPNLFTGKTYIVTGGAAGIGLGIVRQLSNYGATVYSLDMVKTPISDSEIISHPNVHYLIVDVRDDQACSAAVQQIISSTHNGAIDGLVNNAGICPAEGELPDHELYRRVIDTNFGGAFNMGLAVLPVMRRHGNGGAVVNVGSTSCLSGKNRLPLYASSKHALLGLTRSWALDWAKDRIRVNCVAPGATDTAMARGPLRAVQGPKFGMDKTDDELLECVAQLIPMKRFGTPDDVANAVNFLLSDLASYITGQVITVAGGSS</sequence>
<comment type="similarity">
    <text evidence="1">Belongs to the short-chain dehydrogenases/reductases (SDR) family.</text>
</comment>
<proteinExistence type="inferred from homology"/>
<dbReference type="Gene3D" id="3.40.50.720">
    <property type="entry name" value="NAD(P)-binding Rossmann-like Domain"/>
    <property type="match status" value="1"/>
</dbReference>
<dbReference type="InterPro" id="IPR020904">
    <property type="entry name" value="Sc_DH/Rdtase_CS"/>
</dbReference>
<dbReference type="PRINTS" id="PR00080">
    <property type="entry name" value="SDRFAMILY"/>
</dbReference>
<dbReference type="PROSITE" id="PS00061">
    <property type="entry name" value="ADH_SHORT"/>
    <property type="match status" value="1"/>
</dbReference>